<dbReference type="InterPro" id="IPR036937">
    <property type="entry name" value="Adhesion_dom_fimbrial_sf"/>
</dbReference>
<dbReference type="InterPro" id="IPR050263">
    <property type="entry name" value="Bact_Fimbrial_Adh_Pro"/>
</dbReference>
<dbReference type="SUPFAM" id="SSF49401">
    <property type="entry name" value="Bacterial adhesins"/>
    <property type="match status" value="1"/>
</dbReference>
<accession>A0ABM5VHJ5</accession>
<feature type="chain" id="PRO_5046693045" description="Fimbrial-type adhesion domain-containing protein" evidence="5">
    <location>
        <begin position="23"/>
        <end position="189"/>
    </location>
</feature>
<dbReference type="PANTHER" id="PTHR33420:SF3">
    <property type="entry name" value="FIMBRIAL SUBUNIT ELFA"/>
    <property type="match status" value="1"/>
</dbReference>
<evidence type="ECO:0000313" key="8">
    <source>
        <dbReference type="Proteomes" id="UP000067320"/>
    </source>
</evidence>
<evidence type="ECO:0000313" key="7">
    <source>
        <dbReference type="EMBL" id="ALB64614.1"/>
    </source>
</evidence>
<evidence type="ECO:0000256" key="4">
    <source>
        <dbReference type="ARBA" id="ARBA00023263"/>
    </source>
</evidence>
<evidence type="ECO:0000259" key="6">
    <source>
        <dbReference type="Pfam" id="PF00419"/>
    </source>
</evidence>
<dbReference type="InterPro" id="IPR000259">
    <property type="entry name" value="Adhesion_dom_fimbrial"/>
</dbReference>
<dbReference type="Pfam" id="PF00419">
    <property type="entry name" value="Fimbrial"/>
    <property type="match status" value="1"/>
</dbReference>
<reference evidence="8" key="1">
    <citation type="submission" date="2015-09" db="EMBL/GenBank/DDBJ databases">
        <title>Cronobacter genome sequencing and assembly.</title>
        <authorList>
            <person name="Descombes P."/>
            <person name="Baert L."/>
            <person name="Ngom-Bru C."/>
            <person name="Barretto C."/>
        </authorList>
    </citation>
    <scope>NUCLEOTIDE SEQUENCE [LARGE SCALE GENOMIC DNA]</scope>
    <source>
        <strain evidence="8">LMG 26250</strain>
    </source>
</reference>
<evidence type="ECO:0000256" key="5">
    <source>
        <dbReference type="SAM" id="SignalP"/>
    </source>
</evidence>
<keyword evidence="3 5" id="KW-0732">Signal</keyword>
<feature type="signal peptide" evidence="5">
    <location>
        <begin position="1"/>
        <end position="22"/>
    </location>
</feature>
<dbReference type="RefSeq" id="WP_032984142.1">
    <property type="nucleotide sequence ID" value="NZ_CAKW01000044.1"/>
</dbReference>
<dbReference type="PANTHER" id="PTHR33420">
    <property type="entry name" value="FIMBRIAL SUBUNIT ELFA-RELATED"/>
    <property type="match status" value="1"/>
</dbReference>
<sequence>MLKKQLFAVGAYALLIASAAHAATSNDTSASLSITGQLMTPEVYNSCVVSLPTASAVNLNTDGSSLADQGDSATNAAPVTIAVDGKANANSCEQQMDEGRLAIKFVGTPDSSDGTVLANTYQGEDAATGVGVGIFDQTGKPLSLAELLPLDAGENSASITIGLQPVELKGQTATTGKIQSSVTIEVVHM</sequence>
<evidence type="ECO:0000256" key="3">
    <source>
        <dbReference type="ARBA" id="ARBA00022729"/>
    </source>
</evidence>
<proteinExistence type="inferred from homology"/>
<organism evidence="7 8">
    <name type="scientific">Cronobacter condimenti 1330</name>
    <dbReference type="NCBI Taxonomy" id="1073999"/>
    <lineage>
        <taxon>Bacteria</taxon>
        <taxon>Pseudomonadati</taxon>
        <taxon>Pseudomonadota</taxon>
        <taxon>Gammaproteobacteria</taxon>
        <taxon>Enterobacterales</taxon>
        <taxon>Enterobacteriaceae</taxon>
        <taxon>Cronobacter</taxon>
    </lineage>
</organism>
<dbReference type="InterPro" id="IPR008966">
    <property type="entry name" value="Adhesion_dom_sf"/>
</dbReference>
<gene>
    <name evidence="7" type="ORF">AFK62_19760</name>
</gene>
<reference evidence="7 8" key="2">
    <citation type="journal article" date="2016" name="Genome Announc.">
        <title>Fully Closed Genome Sequences of Five Type Strains of the Genus Cronobacter and One Cronobacter sakazakii Strain.</title>
        <authorList>
            <person name="Moine D."/>
            <person name="Kassam M."/>
            <person name="Baert L."/>
            <person name="Tang Y."/>
            <person name="Barretto C."/>
            <person name="Ngom Bru C."/>
            <person name="Klijn A."/>
            <person name="Descombes P."/>
        </authorList>
    </citation>
    <scope>NUCLEOTIDE SEQUENCE [LARGE SCALE GENOMIC DNA]</scope>
    <source>
        <strain evidence="7 8">LMG 26250</strain>
    </source>
</reference>
<protein>
    <recommendedName>
        <fullName evidence="6">Fimbrial-type adhesion domain-containing protein</fullName>
    </recommendedName>
</protein>
<dbReference type="Proteomes" id="UP000067320">
    <property type="component" value="Chromosome"/>
</dbReference>
<feature type="domain" description="Fimbrial-type adhesion" evidence="6">
    <location>
        <begin position="34"/>
        <end position="186"/>
    </location>
</feature>
<keyword evidence="8" id="KW-1185">Reference proteome</keyword>
<dbReference type="EMBL" id="CP012264">
    <property type="protein sequence ID" value="ALB64614.1"/>
    <property type="molecule type" value="Genomic_DNA"/>
</dbReference>
<keyword evidence="4" id="KW-0281">Fimbrium</keyword>
<evidence type="ECO:0000256" key="1">
    <source>
        <dbReference type="ARBA" id="ARBA00004561"/>
    </source>
</evidence>
<name>A0ABM5VHJ5_9ENTR</name>
<comment type="subcellular location">
    <subcellularLocation>
        <location evidence="1">Fimbrium</location>
    </subcellularLocation>
</comment>
<evidence type="ECO:0000256" key="2">
    <source>
        <dbReference type="ARBA" id="ARBA00006671"/>
    </source>
</evidence>
<comment type="similarity">
    <text evidence="2">Belongs to the fimbrial protein family.</text>
</comment>
<dbReference type="Gene3D" id="2.60.40.1090">
    <property type="entry name" value="Fimbrial-type adhesion domain"/>
    <property type="match status" value="1"/>
</dbReference>